<reference evidence="2" key="1">
    <citation type="journal article" date="2019" name="Int. J. Syst. Evol. Microbiol.">
        <title>The Global Catalogue of Microorganisms (GCM) 10K type strain sequencing project: providing services to taxonomists for standard genome sequencing and annotation.</title>
        <authorList>
            <consortium name="The Broad Institute Genomics Platform"/>
            <consortium name="The Broad Institute Genome Sequencing Center for Infectious Disease"/>
            <person name="Wu L."/>
            <person name="Ma J."/>
        </authorList>
    </citation>
    <scope>NUCLEOTIDE SEQUENCE [LARGE SCALE GENOMIC DNA]</scope>
    <source>
        <strain evidence="2">NBRC 103166</strain>
    </source>
</reference>
<name>A0ABQ6DVU3_9GAMM</name>
<keyword evidence="2" id="KW-1185">Reference proteome</keyword>
<protein>
    <submittedName>
        <fullName evidence="1">Uncharacterized protein</fullName>
    </submittedName>
</protein>
<comment type="caution">
    <text evidence="1">The sequence shown here is derived from an EMBL/GenBank/DDBJ whole genome shotgun (WGS) entry which is preliminary data.</text>
</comment>
<evidence type="ECO:0000313" key="2">
    <source>
        <dbReference type="Proteomes" id="UP001157353"/>
    </source>
</evidence>
<evidence type="ECO:0000313" key="1">
    <source>
        <dbReference type="EMBL" id="GLS89246.1"/>
    </source>
</evidence>
<dbReference type="RefSeq" id="WP_284202365.1">
    <property type="nucleotide sequence ID" value="NZ_BSPQ01000001.1"/>
</dbReference>
<organism evidence="1 2">
    <name type="scientific">Psychromonas marina</name>
    <dbReference type="NCBI Taxonomy" id="88364"/>
    <lineage>
        <taxon>Bacteria</taxon>
        <taxon>Pseudomonadati</taxon>
        <taxon>Pseudomonadota</taxon>
        <taxon>Gammaproteobacteria</taxon>
        <taxon>Alteromonadales</taxon>
        <taxon>Psychromonadaceae</taxon>
        <taxon>Psychromonas</taxon>
    </lineage>
</organism>
<dbReference type="Proteomes" id="UP001157353">
    <property type="component" value="Unassembled WGS sequence"/>
</dbReference>
<gene>
    <name evidence="1" type="ORF">GCM10007916_03130</name>
</gene>
<dbReference type="EMBL" id="BSPQ01000001">
    <property type="protein sequence ID" value="GLS89246.1"/>
    <property type="molecule type" value="Genomic_DNA"/>
</dbReference>
<proteinExistence type="predicted"/>
<accession>A0ABQ6DVU3</accession>
<sequence length="69" mass="7475">MTKLDFSSINKSSAKSFNEQKNMIKKIGKGQTVFCATCKQPLQLCVSSEGENGVKCEKGCTQIGLEVEA</sequence>